<dbReference type="OrthoDB" id="341259at2759"/>
<dbReference type="SMART" id="SM00248">
    <property type="entry name" value="ANK"/>
    <property type="match status" value="1"/>
</dbReference>
<feature type="repeat" description="ANK" evidence="1">
    <location>
        <begin position="170"/>
        <end position="202"/>
    </location>
</feature>
<name>A0A9P9IF69_9HYPO</name>
<reference evidence="2" key="1">
    <citation type="journal article" date="2021" name="Nat. Commun.">
        <title>Genetic determinants of endophytism in the Arabidopsis root mycobiome.</title>
        <authorList>
            <person name="Mesny F."/>
            <person name="Miyauchi S."/>
            <person name="Thiergart T."/>
            <person name="Pickel B."/>
            <person name="Atanasova L."/>
            <person name="Karlsson M."/>
            <person name="Huettel B."/>
            <person name="Barry K.W."/>
            <person name="Haridas S."/>
            <person name="Chen C."/>
            <person name="Bauer D."/>
            <person name="Andreopoulos W."/>
            <person name="Pangilinan J."/>
            <person name="LaButti K."/>
            <person name="Riley R."/>
            <person name="Lipzen A."/>
            <person name="Clum A."/>
            <person name="Drula E."/>
            <person name="Henrissat B."/>
            <person name="Kohler A."/>
            <person name="Grigoriev I.V."/>
            <person name="Martin F.M."/>
            <person name="Hacquard S."/>
        </authorList>
    </citation>
    <scope>NUCLEOTIDE SEQUENCE</scope>
    <source>
        <strain evidence="2">MPI-CAGE-AT-0021</strain>
    </source>
</reference>
<dbReference type="InterPro" id="IPR002110">
    <property type="entry name" value="Ankyrin_rpt"/>
</dbReference>
<evidence type="ECO:0000256" key="1">
    <source>
        <dbReference type="PROSITE-ProRule" id="PRU00023"/>
    </source>
</evidence>
<dbReference type="AlphaFoldDB" id="A0A9P9IF69"/>
<protein>
    <recommendedName>
        <fullName evidence="4">ANK_REP_REGION domain-containing protein</fullName>
    </recommendedName>
</protein>
<proteinExistence type="predicted"/>
<organism evidence="2 3">
    <name type="scientific">Dactylonectria estremocensis</name>
    <dbReference type="NCBI Taxonomy" id="1079267"/>
    <lineage>
        <taxon>Eukaryota</taxon>
        <taxon>Fungi</taxon>
        <taxon>Dikarya</taxon>
        <taxon>Ascomycota</taxon>
        <taxon>Pezizomycotina</taxon>
        <taxon>Sordariomycetes</taxon>
        <taxon>Hypocreomycetidae</taxon>
        <taxon>Hypocreales</taxon>
        <taxon>Nectriaceae</taxon>
        <taxon>Dactylonectria</taxon>
    </lineage>
</organism>
<dbReference type="Pfam" id="PF12796">
    <property type="entry name" value="Ank_2"/>
    <property type="match status" value="1"/>
</dbReference>
<dbReference type="InterPro" id="IPR036770">
    <property type="entry name" value="Ankyrin_rpt-contain_sf"/>
</dbReference>
<feature type="non-terminal residue" evidence="2">
    <location>
        <position position="1"/>
    </location>
</feature>
<evidence type="ECO:0000313" key="2">
    <source>
        <dbReference type="EMBL" id="KAH7117170.1"/>
    </source>
</evidence>
<evidence type="ECO:0000313" key="3">
    <source>
        <dbReference type="Proteomes" id="UP000717696"/>
    </source>
</evidence>
<dbReference type="PROSITE" id="PS50088">
    <property type="entry name" value="ANK_REPEAT"/>
    <property type="match status" value="1"/>
</dbReference>
<dbReference type="EMBL" id="JAGMUU010000034">
    <property type="protein sequence ID" value="KAH7117170.1"/>
    <property type="molecule type" value="Genomic_DNA"/>
</dbReference>
<comment type="caution">
    <text evidence="2">The sequence shown here is derived from an EMBL/GenBank/DDBJ whole genome shotgun (WGS) entry which is preliminary data.</text>
</comment>
<accession>A0A9P9IF69</accession>
<dbReference type="Proteomes" id="UP000717696">
    <property type="component" value="Unassembled WGS sequence"/>
</dbReference>
<feature type="non-terminal residue" evidence="2">
    <location>
        <position position="216"/>
    </location>
</feature>
<gene>
    <name evidence="2" type="ORF">B0J13DRAFT_395654</name>
</gene>
<evidence type="ECO:0008006" key="4">
    <source>
        <dbReference type="Google" id="ProtNLM"/>
    </source>
</evidence>
<dbReference type="Gene3D" id="1.25.40.20">
    <property type="entry name" value="Ankyrin repeat-containing domain"/>
    <property type="match status" value="1"/>
</dbReference>
<keyword evidence="3" id="KW-1185">Reference proteome</keyword>
<keyword evidence="1" id="KW-0040">ANK repeat</keyword>
<dbReference type="SUPFAM" id="SSF48403">
    <property type="entry name" value="Ankyrin repeat"/>
    <property type="match status" value="1"/>
</dbReference>
<sequence length="216" mass="24218">AGVQWWDDHNLYFRVAHCDPIRNGKFRSLSYEIKFPIGGRPGNAAYEIDKTNMRFVAGGAYVPQDKVLSDDEADRLRAAFKERIETKPKWTDAVETELIFDDFSLRRIVNATSQMVMGKLKYIREYLETSPDAEIFLHGVESWEFPQHHSSEEDEDGEAASAKDNVVKTSGTTALHMAACEAYPPMVELLLSKGADANAADVDGRTALMEAALWGR</sequence>
<dbReference type="PROSITE" id="PS50297">
    <property type="entry name" value="ANK_REP_REGION"/>
    <property type="match status" value="1"/>
</dbReference>